<dbReference type="RefSeq" id="WP_002210382.1">
    <property type="nucleotide sequence ID" value="NC_008150.1"/>
</dbReference>
<dbReference type="EMBL" id="CP000308">
    <property type="protein sequence ID" value="ABG15139.1"/>
    <property type="molecule type" value="Genomic_DNA"/>
</dbReference>
<feature type="transmembrane region" description="Helical" evidence="9">
    <location>
        <begin position="208"/>
        <end position="229"/>
    </location>
</feature>
<comment type="function">
    <text evidence="8">Part of the ABC transporter complex UgpBAEC involved in sn-glycerol-3-phosphate (G3P) import. Probably responsible for the translocation of the substrate across the membrane.</text>
</comment>
<keyword evidence="4" id="KW-0997">Cell inner membrane</keyword>
<keyword evidence="5 9" id="KW-0812">Transmembrane</keyword>
<dbReference type="PANTHER" id="PTHR43227">
    <property type="entry name" value="BLL4140 PROTEIN"/>
    <property type="match status" value="1"/>
</dbReference>
<evidence type="ECO:0000256" key="1">
    <source>
        <dbReference type="ARBA" id="ARBA00004429"/>
    </source>
</evidence>
<dbReference type="Proteomes" id="UP000001971">
    <property type="component" value="Chromosome"/>
</dbReference>
<proteinExistence type="inferred from homology"/>
<accession>A0A0E1NXV1</accession>
<gene>
    <name evidence="11" type="ordered locus">YPA_3177</name>
</gene>
<feature type="domain" description="ABC transmembrane type-1" evidence="10">
    <location>
        <begin position="68"/>
        <end position="283"/>
    </location>
</feature>
<dbReference type="InterPro" id="IPR050809">
    <property type="entry name" value="UgpAE/MalFG_permease"/>
</dbReference>
<evidence type="ECO:0000256" key="5">
    <source>
        <dbReference type="ARBA" id="ARBA00022692"/>
    </source>
</evidence>
<feature type="transmembrane region" description="Helical" evidence="9">
    <location>
        <begin position="72"/>
        <end position="93"/>
    </location>
</feature>
<evidence type="ECO:0000313" key="12">
    <source>
        <dbReference type="Proteomes" id="UP000001971"/>
    </source>
</evidence>
<keyword evidence="3" id="KW-1003">Cell membrane</keyword>
<feature type="transmembrane region" description="Helical" evidence="9">
    <location>
        <begin position="165"/>
        <end position="187"/>
    </location>
</feature>
<dbReference type="CDD" id="cd06261">
    <property type="entry name" value="TM_PBP2"/>
    <property type="match status" value="1"/>
</dbReference>
<evidence type="ECO:0000259" key="10">
    <source>
        <dbReference type="PROSITE" id="PS50928"/>
    </source>
</evidence>
<name>A0A0E1NXV1_YERPA</name>
<dbReference type="SUPFAM" id="SSF161098">
    <property type="entry name" value="MetI-like"/>
    <property type="match status" value="1"/>
</dbReference>
<evidence type="ECO:0000256" key="9">
    <source>
        <dbReference type="RuleBase" id="RU363032"/>
    </source>
</evidence>
<keyword evidence="7 9" id="KW-0472">Membrane</keyword>
<evidence type="ECO:0000256" key="3">
    <source>
        <dbReference type="ARBA" id="ARBA00022475"/>
    </source>
</evidence>
<reference evidence="11 12" key="1">
    <citation type="journal article" date="2006" name="J. Bacteriol.">
        <title>Complete genome sequence of Yersinia pestis strains Antiqua and Nepal516: evidence of gene reduction in an emerging pathogen.</title>
        <authorList>
            <person name="Chain P.S."/>
            <person name="Hu P."/>
            <person name="Malfatti S.A."/>
            <person name="Radnedge L."/>
            <person name="Larimer F."/>
            <person name="Vergez L.M."/>
            <person name="Worsham P."/>
            <person name="Chu M.C."/>
            <person name="Andersen G.L."/>
        </authorList>
    </citation>
    <scope>NUCLEOTIDE SEQUENCE [LARGE SCALE GENOMIC DNA]</scope>
    <source>
        <strain evidence="11 12">Antiqua</strain>
    </source>
</reference>
<dbReference type="PATRIC" id="fig|360102.15.peg.1890"/>
<sequence>MKNKNVMMGYLFIAPWIIYFLVFILYPFFLSFQNSFLDINVLSPESTQFVGLNNWISVSSDELFWRSLFNVIFNQVIFVLLSFVLAMGMALLLHEITHFGGLFRTIMFIPVITSITVAMIIFNFLSSPAGPVQSLLLEWGVLDAPVFWKFERWLPMPLIAVFSTWKWFGIQMIIFLGGIAGISKSLYEAADIDGASWRRKTWSITLPLLKPQIIFVMTMNIINGMQMFIEVLMNFDLHGGPYNAALTPVLYLYKTGFSDMKMGTASTIGLLLAAVIYIFTMLQLKFTQEKEHS</sequence>
<feature type="transmembrane region" description="Helical" evidence="9">
    <location>
        <begin position="262"/>
        <end position="282"/>
    </location>
</feature>
<dbReference type="Pfam" id="PF00528">
    <property type="entry name" value="BPD_transp_1"/>
    <property type="match status" value="1"/>
</dbReference>
<dbReference type="GeneID" id="57974006"/>
<feature type="transmembrane region" description="Helical" evidence="9">
    <location>
        <begin position="7"/>
        <end position="29"/>
    </location>
</feature>
<evidence type="ECO:0000256" key="6">
    <source>
        <dbReference type="ARBA" id="ARBA00022989"/>
    </source>
</evidence>
<dbReference type="GO" id="GO:0005886">
    <property type="term" value="C:plasma membrane"/>
    <property type="evidence" value="ECO:0007669"/>
    <property type="project" value="UniProtKB-SubCell"/>
</dbReference>
<evidence type="ECO:0000256" key="8">
    <source>
        <dbReference type="ARBA" id="ARBA00037054"/>
    </source>
</evidence>
<evidence type="ECO:0000256" key="2">
    <source>
        <dbReference type="ARBA" id="ARBA00022448"/>
    </source>
</evidence>
<keyword evidence="2 9" id="KW-0813">Transport</keyword>
<dbReference type="Gene3D" id="1.10.3720.10">
    <property type="entry name" value="MetI-like"/>
    <property type="match status" value="1"/>
</dbReference>
<dbReference type="PROSITE" id="PS50928">
    <property type="entry name" value="ABC_TM1"/>
    <property type="match status" value="1"/>
</dbReference>
<dbReference type="KEGG" id="ypa:YPA_3177"/>
<evidence type="ECO:0000313" key="11">
    <source>
        <dbReference type="EMBL" id="ABG15139.1"/>
    </source>
</evidence>
<evidence type="ECO:0000256" key="4">
    <source>
        <dbReference type="ARBA" id="ARBA00022519"/>
    </source>
</evidence>
<dbReference type="GO" id="GO:0055085">
    <property type="term" value="P:transmembrane transport"/>
    <property type="evidence" value="ECO:0007669"/>
    <property type="project" value="InterPro"/>
</dbReference>
<dbReference type="HOGENOM" id="CLU_016047_0_2_6"/>
<comment type="similarity">
    <text evidence="9">Belongs to the binding-protein-dependent transport system permease family.</text>
</comment>
<keyword evidence="6 9" id="KW-1133">Transmembrane helix</keyword>
<dbReference type="PANTHER" id="PTHR43227:SF11">
    <property type="entry name" value="BLL4140 PROTEIN"/>
    <property type="match status" value="1"/>
</dbReference>
<feature type="transmembrane region" description="Helical" evidence="9">
    <location>
        <begin position="105"/>
        <end position="125"/>
    </location>
</feature>
<protein>
    <submittedName>
        <fullName evidence="11">Putative permease protein</fullName>
    </submittedName>
</protein>
<dbReference type="InterPro" id="IPR000515">
    <property type="entry name" value="MetI-like"/>
</dbReference>
<comment type="subcellular location">
    <subcellularLocation>
        <location evidence="1">Cell inner membrane</location>
        <topology evidence="1">Multi-pass membrane protein</topology>
    </subcellularLocation>
    <subcellularLocation>
        <location evidence="9">Cell membrane</location>
        <topology evidence="9">Multi-pass membrane protein</topology>
    </subcellularLocation>
</comment>
<dbReference type="InterPro" id="IPR035906">
    <property type="entry name" value="MetI-like_sf"/>
</dbReference>
<dbReference type="AlphaFoldDB" id="A0A0E1NXV1"/>
<organism evidence="11 12">
    <name type="scientific">Yersinia pestis bv. Antiqua (strain Antiqua)</name>
    <dbReference type="NCBI Taxonomy" id="360102"/>
    <lineage>
        <taxon>Bacteria</taxon>
        <taxon>Pseudomonadati</taxon>
        <taxon>Pseudomonadota</taxon>
        <taxon>Gammaproteobacteria</taxon>
        <taxon>Enterobacterales</taxon>
        <taxon>Yersiniaceae</taxon>
        <taxon>Yersinia</taxon>
    </lineage>
</organism>
<evidence type="ECO:0000256" key="7">
    <source>
        <dbReference type="ARBA" id="ARBA00023136"/>
    </source>
</evidence>